<dbReference type="Proteomes" id="UP000053433">
    <property type="component" value="Unassembled WGS sequence"/>
</dbReference>
<evidence type="ECO:0000313" key="5">
    <source>
        <dbReference type="EMBL" id="MTS25999.1"/>
    </source>
</evidence>
<accession>A0A0D8J392</accession>
<name>A0A0D8J392_9FIRM</name>
<keyword evidence="1" id="KW-0812">Transmembrane</keyword>
<dbReference type="PANTHER" id="PTHR31446">
    <property type="entry name" value="ACID PHOSPHATASE/VANADIUM-DEPENDENT HALOPEROXIDASE-RELATED PROTEIN"/>
    <property type="match status" value="1"/>
</dbReference>
<keyword evidence="7" id="KW-1185">Reference proteome</keyword>
<dbReference type="PANTHER" id="PTHR31446:SF29">
    <property type="entry name" value="ACID PHOSPHATASE_VANADIUM-DEPENDENT HALOPEROXIDASE-RELATED PROTEIN"/>
    <property type="match status" value="1"/>
</dbReference>
<proteinExistence type="predicted"/>
<organism evidence="2 7">
    <name type="scientific">Ruthenibacterium lactatiformans</name>
    <dbReference type="NCBI Taxonomy" id="1550024"/>
    <lineage>
        <taxon>Bacteria</taxon>
        <taxon>Bacillati</taxon>
        <taxon>Bacillota</taxon>
        <taxon>Clostridia</taxon>
        <taxon>Eubacteriales</taxon>
        <taxon>Oscillospiraceae</taxon>
        <taxon>Ruthenibacterium</taxon>
    </lineage>
</organism>
<evidence type="ECO:0000313" key="4">
    <source>
        <dbReference type="EMBL" id="MST90858.1"/>
    </source>
</evidence>
<evidence type="ECO:0000313" key="2">
    <source>
        <dbReference type="EMBL" id="KJF41372.1"/>
    </source>
</evidence>
<keyword evidence="1" id="KW-0472">Membrane</keyword>
<dbReference type="EMBL" id="WMZU01000001">
    <property type="protein sequence ID" value="MTS25999.1"/>
    <property type="molecule type" value="Genomic_DNA"/>
</dbReference>
<reference evidence="3 8" key="2">
    <citation type="submission" date="2015-10" db="EMBL/GenBank/DDBJ databases">
        <title>A novel member of the family Ruminococcaceae isolated from human faeces.</title>
        <authorList>
            <person name="Shkoporov A.N."/>
            <person name="Chaplin A.V."/>
            <person name="Motuzova O.V."/>
            <person name="Kafarskaia L.I."/>
            <person name="Efimov B.A."/>
        </authorList>
    </citation>
    <scope>NUCLEOTIDE SEQUENCE [LARGE SCALE GENOMIC DNA]</scope>
    <source>
        <strain evidence="3 8">668</strain>
    </source>
</reference>
<dbReference type="Proteomes" id="UP000449193">
    <property type="component" value="Unassembled WGS sequence"/>
</dbReference>
<keyword evidence="1" id="KW-1133">Transmembrane helix</keyword>
<reference evidence="2" key="1">
    <citation type="submission" date="2015-02" db="EMBL/GenBank/DDBJ databases">
        <title>A novel member of the family Ruminococcaceae isolated from human feces.</title>
        <authorList>
            <person name="Shkoporov A.N."/>
            <person name="Chaplin A.V."/>
            <person name="Motuzova O.V."/>
            <person name="Kafarskaia L.I."/>
            <person name="Khokhlova E.V."/>
            <person name="Efimov B.A."/>
        </authorList>
    </citation>
    <scope>NUCLEOTIDE SEQUENCE [LARGE SCALE GENOMIC DNA]</scope>
    <source>
        <strain evidence="2">585-1</strain>
    </source>
</reference>
<dbReference type="InterPro" id="IPR003832">
    <property type="entry name" value="DUF212"/>
</dbReference>
<evidence type="ECO:0000313" key="3">
    <source>
        <dbReference type="EMBL" id="KUE77784.1"/>
    </source>
</evidence>
<dbReference type="EMBL" id="LMUA01000001">
    <property type="protein sequence ID" value="KUE77784.1"/>
    <property type="molecule type" value="Genomic_DNA"/>
</dbReference>
<feature type="transmembrane region" description="Helical" evidence="1">
    <location>
        <begin position="137"/>
        <end position="156"/>
    </location>
</feature>
<dbReference type="Proteomes" id="UP000032483">
    <property type="component" value="Unassembled WGS sequence"/>
</dbReference>
<reference evidence="10 11" key="3">
    <citation type="journal article" date="2019" name="Nat. Med.">
        <title>A library of human gut bacterial isolates paired with longitudinal multiomics data enables mechanistic microbiome research.</title>
        <authorList>
            <person name="Poyet M."/>
            <person name="Groussin M."/>
            <person name="Gibbons S.M."/>
            <person name="Avila-Pacheco J."/>
            <person name="Jiang X."/>
            <person name="Kearney S.M."/>
            <person name="Perrotta A.R."/>
            <person name="Berdy B."/>
            <person name="Zhao S."/>
            <person name="Lieberman T.D."/>
            <person name="Swanson P.K."/>
            <person name="Smith M."/>
            <person name="Roesemann S."/>
            <person name="Alexander J.E."/>
            <person name="Rich S.A."/>
            <person name="Livny J."/>
            <person name="Vlamakis H."/>
            <person name="Clish C."/>
            <person name="Bullock K."/>
            <person name="Deik A."/>
            <person name="Scott J."/>
            <person name="Pierce K.A."/>
            <person name="Xavier R.J."/>
            <person name="Alm E.J."/>
        </authorList>
    </citation>
    <scope>NUCLEOTIDE SEQUENCE [LARGE SCALE GENOMIC DNA]</scope>
    <source>
        <strain evidence="5 11">BIOML-A4</strain>
        <strain evidence="6 10">BIOML-A7</strain>
    </source>
</reference>
<dbReference type="Proteomes" id="UP000431913">
    <property type="component" value="Unassembled WGS sequence"/>
</dbReference>
<dbReference type="Pfam" id="PF02681">
    <property type="entry name" value="DUF212"/>
    <property type="match status" value="1"/>
</dbReference>
<evidence type="ECO:0000313" key="6">
    <source>
        <dbReference type="EMBL" id="MTS50558.1"/>
    </source>
</evidence>
<dbReference type="EMBL" id="JXXK01000001">
    <property type="protein sequence ID" value="KJF41372.1"/>
    <property type="molecule type" value="Genomic_DNA"/>
</dbReference>
<accession>A0A0W7TVB3</accession>
<reference evidence="4 9" key="4">
    <citation type="submission" date="2019-08" db="EMBL/GenBank/DDBJ databases">
        <title>In-depth cultivation of the pig gut microbiome towards novel bacterial diversity and tailored functional studies.</title>
        <authorList>
            <person name="Wylensek D."/>
            <person name="Hitch T.C.A."/>
            <person name="Clavel T."/>
        </authorList>
    </citation>
    <scope>NUCLEOTIDE SEQUENCE [LARGE SCALE GENOMIC DNA]</scope>
    <source>
        <strain evidence="4 9">WCA3-601-WT-6J</strain>
    </source>
</reference>
<sequence length="157" mass="17043">MHVLQRLFFGNYILSVALLSWLAAQICKTIINYILSGKFEAERMWGAGGMPSAHSALVCSMFMAAAKSQGVNSPIFAIAFILAAIVMYDAMGVRRETGEQAKVLNRMISDWLSEDEDAPAYLAQNGRKLKEKVGHTPFEVLSGALLGILIAVIVPAP</sequence>
<dbReference type="PATRIC" id="fig|1550024.3.peg.153"/>
<feature type="transmembrane region" description="Helical" evidence="1">
    <location>
        <begin position="12"/>
        <end position="35"/>
    </location>
</feature>
<dbReference type="GeneID" id="42855152"/>
<dbReference type="EMBL" id="WMZR01000003">
    <property type="protein sequence ID" value="MTS50558.1"/>
    <property type="molecule type" value="Genomic_DNA"/>
</dbReference>
<dbReference type="EMBL" id="VUNJ01000002">
    <property type="protein sequence ID" value="MST90858.1"/>
    <property type="molecule type" value="Genomic_DNA"/>
</dbReference>
<evidence type="ECO:0000313" key="8">
    <source>
        <dbReference type="Proteomes" id="UP000053433"/>
    </source>
</evidence>
<evidence type="ECO:0000313" key="11">
    <source>
        <dbReference type="Proteomes" id="UP000472755"/>
    </source>
</evidence>
<dbReference type="RefSeq" id="WP_009325718.1">
    <property type="nucleotide sequence ID" value="NZ_CAOJUJ010000002.1"/>
</dbReference>
<evidence type="ECO:0000313" key="9">
    <source>
        <dbReference type="Proteomes" id="UP000431913"/>
    </source>
</evidence>
<evidence type="ECO:0000256" key="1">
    <source>
        <dbReference type="SAM" id="Phobius"/>
    </source>
</evidence>
<gene>
    <name evidence="3" type="ORF">ASJ35_00380</name>
    <name evidence="4" type="ORF">FYJ76_02730</name>
    <name evidence="6" type="ORF">GMD52_03275</name>
    <name evidence="5" type="ORF">GMD59_01705</name>
    <name evidence="2" type="ORF">TQ39_00685</name>
</gene>
<comment type="caution">
    <text evidence="2">The sequence shown here is derived from an EMBL/GenBank/DDBJ whole genome shotgun (WGS) entry which is preliminary data.</text>
</comment>
<protein>
    <submittedName>
        <fullName evidence="2">Acid phosphatase</fullName>
    </submittedName>
    <submittedName>
        <fullName evidence="4">Divergent PAP2 family protein</fullName>
    </submittedName>
</protein>
<evidence type="ECO:0000313" key="7">
    <source>
        <dbReference type="Proteomes" id="UP000032483"/>
    </source>
</evidence>
<dbReference type="Proteomes" id="UP000472755">
    <property type="component" value="Unassembled WGS sequence"/>
</dbReference>
<evidence type="ECO:0000313" key="10">
    <source>
        <dbReference type="Proteomes" id="UP000449193"/>
    </source>
</evidence>
<feature type="transmembrane region" description="Helical" evidence="1">
    <location>
        <begin position="71"/>
        <end position="88"/>
    </location>
</feature>
<dbReference type="AlphaFoldDB" id="A0A0D8J392"/>